<protein>
    <recommendedName>
        <fullName evidence="3">MPN domain-containing protein</fullName>
    </recommendedName>
</protein>
<keyword evidence="2" id="KW-1185">Reference proteome</keyword>
<accession>A0A238BUJ2</accession>
<gene>
    <name evidence="1" type="ORF">X798_04050</name>
</gene>
<proteinExistence type="predicted"/>
<evidence type="ECO:0000313" key="1">
    <source>
        <dbReference type="EMBL" id="OZC08963.1"/>
    </source>
</evidence>
<dbReference type="EMBL" id="KZ269999">
    <property type="protein sequence ID" value="OZC08963.1"/>
    <property type="molecule type" value="Genomic_DNA"/>
</dbReference>
<sequence>MSQSIKTRMHSPTFTLRSYAKMILHAYKYPHRAVVGFLIGETGSNSELIYIDAIPVLHESASLSMTLETALICADDYIKDGHVLAGLYFCNQSFSDNSLDPYAVRVAEKILSNYPNAFLVQRVCEDNRKAKHALQIDNSMLCTGSLKPAIRVYNLDNKLWKMKRFTILNEEAVLSIVSNAIQTELYLEIMDFENHLDNPINDHWNTALNEKLELSSCQNACS</sequence>
<name>A0A238BUJ2_9BILA</name>
<dbReference type="OrthoDB" id="194468at2759"/>
<dbReference type="PANTHER" id="PTHR12941">
    <property type="entry name" value="ER MEMBRANE PROTEIN COMPLEX"/>
    <property type="match status" value="1"/>
</dbReference>
<evidence type="ECO:0008006" key="3">
    <source>
        <dbReference type="Google" id="ProtNLM"/>
    </source>
</evidence>
<evidence type="ECO:0000313" key="2">
    <source>
        <dbReference type="Proteomes" id="UP000242913"/>
    </source>
</evidence>
<organism evidence="1 2">
    <name type="scientific">Onchocerca flexuosa</name>
    <dbReference type="NCBI Taxonomy" id="387005"/>
    <lineage>
        <taxon>Eukaryota</taxon>
        <taxon>Metazoa</taxon>
        <taxon>Ecdysozoa</taxon>
        <taxon>Nematoda</taxon>
        <taxon>Chromadorea</taxon>
        <taxon>Rhabditida</taxon>
        <taxon>Spirurina</taxon>
        <taxon>Spiruromorpha</taxon>
        <taxon>Filarioidea</taxon>
        <taxon>Onchocercidae</taxon>
        <taxon>Onchocerca</taxon>
    </lineage>
</organism>
<dbReference type="CDD" id="cd08060">
    <property type="entry name" value="MPN_UPF0172"/>
    <property type="match status" value="1"/>
</dbReference>
<dbReference type="Pfam" id="PF03665">
    <property type="entry name" value="UPF0172"/>
    <property type="match status" value="1"/>
</dbReference>
<dbReference type="Proteomes" id="UP000242913">
    <property type="component" value="Unassembled WGS sequence"/>
</dbReference>
<reference evidence="1 2" key="1">
    <citation type="submission" date="2015-12" db="EMBL/GenBank/DDBJ databases">
        <title>Draft genome of the nematode, Onchocerca flexuosa.</title>
        <authorList>
            <person name="Mitreva M."/>
        </authorList>
    </citation>
    <scope>NUCLEOTIDE SEQUENCE [LARGE SCALE GENOMIC DNA]</scope>
    <source>
        <strain evidence="1">Red Deer</strain>
    </source>
</reference>
<dbReference type="PANTHER" id="PTHR12941:SF10">
    <property type="entry name" value="ER MEMBRANE PROTEIN COMPLEX SUBUNIT 8_9 HOMOLOG"/>
    <property type="match status" value="1"/>
</dbReference>
<dbReference type="InterPro" id="IPR005366">
    <property type="entry name" value="EMC8/9"/>
</dbReference>
<dbReference type="GO" id="GO:0072546">
    <property type="term" value="C:EMC complex"/>
    <property type="evidence" value="ECO:0007669"/>
    <property type="project" value="InterPro"/>
</dbReference>
<dbReference type="AlphaFoldDB" id="A0A238BUJ2"/>